<feature type="region of interest" description="Disordered" evidence="1">
    <location>
        <begin position="118"/>
        <end position="170"/>
    </location>
</feature>
<proteinExistence type="predicted"/>
<feature type="region of interest" description="Disordered" evidence="1">
    <location>
        <begin position="1"/>
        <end position="23"/>
    </location>
</feature>
<feature type="compositionally biased region" description="Pro residues" evidence="1">
    <location>
        <begin position="1"/>
        <end position="10"/>
    </location>
</feature>
<comment type="caution">
    <text evidence="2">The sequence shown here is derived from an EMBL/GenBank/DDBJ whole genome shotgun (WGS) entry which is preliminary data.</text>
</comment>
<protein>
    <submittedName>
        <fullName evidence="2">Uncharacterized protein</fullName>
    </submittedName>
</protein>
<sequence>MGQLPRPLPFDRPQTSYAWPGGWPNKPRGGFPLPRCQKSPYELGQPVFGAPPHGPLLEPSSLVVASSLPSQPADISLQPPSSNPSTWPPLPASVLPYPLASSWKLPLKPGLVSLESVITFPPSGQSPRSHQDQENKSFSIKGYQDKNIPPGKQTYLGQHQGQHSVQVFRG</sequence>
<accession>A0AAW2TLH1</accession>
<evidence type="ECO:0000313" key="2">
    <source>
        <dbReference type="EMBL" id="KAL0405187.1"/>
    </source>
</evidence>
<name>A0AAW2TLH1_9LAMI</name>
<dbReference type="AlphaFoldDB" id="A0AAW2TLH1"/>
<dbReference type="EMBL" id="JACGWN010000014">
    <property type="protein sequence ID" value="KAL0405187.1"/>
    <property type="molecule type" value="Genomic_DNA"/>
</dbReference>
<organism evidence="2">
    <name type="scientific">Sesamum latifolium</name>
    <dbReference type="NCBI Taxonomy" id="2727402"/>
    <lineage>
        <taxon>Eukaryota</taxon>
        <taxon>Viridiplantae</taxon>
        <taxon>Streptophyta</taxon>
        <taxon>Embryophyta</taxon>
        <taxon>Tracheophyta</taxon>
        <taxon>Spermatophyta</taxon>
        <taxon>Magnoliopsida</taxon>
        <taxon>eudicotyledons</taxon>
        <taxon>Gunneridae</taxon>
        <taxon>Pentapetalae</taxon>
        <taxon>asterids</taxon>
        <taxon>lamiids</taxon>
        <taxon>Lamiales</taxon>
        <taxon>Pedaliaceae</taxon>
        <taxon>Sesamum</taxon>
    </lineage>
</organism>
<reference evidence="2" key="1">
    <citation type="submission" date="2020-06" db="EMBL/GenBank/DDBJ databases">
        <authorList>
            <person name="Li T."/>
            <person name="Hu X."/>
            <person name="Zhang T."/>
            <person name="Song X."/>
            <person name="Zhang H."/>
            <person name="Dai N."/>
            <person name="Sheng W."/>
            <person name="Hou X."/>
            <person name="Wei L."/>
        </authorList>
    </citation>
    <scope>NUCLEOTIDE SEQUENCE</scope>
    <source>
        <strain evidence="2">KEN1</strain>
        <tissue evidence="2">Leaf</tissue>
    </source>
</reference>
<feature type="compositionally biased region" description="Polar residues" evidence="1">
    <location>
        <begin position="155"/>
        <end position="170"/>
    </location>
</feature>
<evidence type="ECO:0000256" key="1">
    <source>
        <dbReference type="SAM" id="MobiDB-lite"/>
    </source>
</evidence>
<reference evidence="2" key="2">
    <citation type="journal article" date="2024" name="Plant">
        <title>Genomic evolution and insights into agronomic trait innovations of Sesamum species.</title>
        <authorList>
            <person name="Miao H."/>
            <person name="Wang L."/>
            <person name="Qu L."/>
            <person name="Liu H."/>
            <person name="Sun Y."/>
            <person name="Le M."/>
            <person name="Wang Q."/>
            <person name="Wei S."/>
            <person name="Zheng Y."/>
            <person name="Lin W."/>
            <person name="Duan Y."/>
            <person name="Cao H."/>
            <person name="Xiong S."/>
            <person name="Wang X."/>
            <person name="Wei L."/>
            <person name="Li C."/>
            <person name="Ma Q."/>
            <person name="Ju M."/>
            <person name="Zhao R."/>
            <person name="Li G."/>
            <person name="Mu C."/>
            <person name="Tian Q."/>
            <person name="Mei H."/>
            <person name="Zhang T."/>
            <person name="Gao T."/>
            <person name="Zhang H."/>
        </authorList>
    </citation>
    <scope>NUCLEOTIDE SEQUENCE</scope>
    <source>
        <strain evidence="2">KEN1</strain>
    </source>
</reference>
<gene>
    <name evidence="2" type="ORF">Slati_3832600</name>
</gene>